<dbReference type="EMBL" id="JACHIR010000001">
    <property type="protein sequence ID" value="MBB5894853.1"/>
    <property type="molecule type" value="Genomic_DNA"/>
</dbReference>
<dbReference type="SUPFAM" id="SSF52317">
    <property type="entry name" value="Class I glutamine amidotransferase-like"/>
    <property type="match status" value="1"/>
</dbReference>
<dbReference type="Pfam" id="PF03575">
    <property type="entry name" value="Peptidase_S51"/>
    <property type="match status" value="1"/>
</dbReference>
<dbReference type="RefSeq" id="WP_221338177.1">
    <property type="nucleotide sequence ID" value="NZ_BAAAWY010000002.1"/>
</dbReference>
<keyword evidence="2" id="KW-0645">Protease</keyword>
<evidence type="ECO:0000256" key="4">
    <source>
        <dbReference type="ARBA" id="ARBA00022825"/>
    </source>
</evidence>
<evidence type="ECO:0000256" key="2">
    <source>
        <dbReference type="ARBA" id="ARBA00022670"/>
    </source>
</evidence>
<accession>A0A7W9KLM0</accession>
<dbReference type="EC" id="3.4.13.21" evidence="5"/>
<dbReference type="GO" id="GO:0016805">
    <property type="term" value="F:dipeptidase activity"/>
    <property type="evidence" value="ECO:0007669"/>
    <property type="project" value="UniProtKB-KW"/>
</dbReference>
<dbReference type="Gene3D" id="3.40.50.880">
    <property type="match status" value="1"/>
</dbReference>
<dbReference type="PANTHER" id="PTHR20842">
    <property type="entry name" value="PROTEASE S51 ALPHA-ASPARTYL DIPEPTIDASE"/>
    <property type="match status" value="1"/>
</dbReference>
<gene>
    <name evidence="5" type="ORF">BJ998_006049</name>
</gene>
<keyword evidence="4" id="KW-0720">Serine protease</keyword>
<dbReference type="InterPro" id="IPR005320">
    <property type="entry name" value="Peptidase_S51"/>
</dbReference>
<name>A0A7W9KLM0_9PSEU</name>
<reference evidence="5 6" key="1">
    <citation type="submission" date="2020-08" db="EMBL/GenBank/DDBJ databases">
        <title>Sequencing the genomes of 1000 actinobacteria strains.</title>
        <authorList>
            <person name="Klenk H.-P."/>
        </authorList>
    </citation>
    <scope>NUCLEOTIDE SEQUENCE [LARGE SCALE GENOMIC DNA]</scope>
    <source>
        <strain evidence="5 6">DSM 43851</strain>
    </source>
</reference>
<protein>
    <submittedName>
        <fullName evidence="5">Dipeptidase E</fullName>
        <ecNumber evidence="5">3.4.13.21</ecNumber>
    </submittedName>
</protein>
<proteinExistence type="inferred from homology"/>
<keyword evidence="6" id="KW-1185">Reference proteome</keyword>
<keyword evidence="3 5" id="KW-0378">Hydrolase</keyword>
<dbReference type="GO" id="GO:0008236">
    <property type="term" value="F:serine-type peptidase activity"/>
    <property type="evidence" value="ECO:0007669"/>
    <property type="project" value="UniProtKB-KW"/>
</dbReference>
<comment type="similarity">
    <text evidence="1">Belongs to the peptidase S51 family.</text>
</comment>
<organism evidence="5 6">
    <name type="scientific">Kutzneria kofuensis</name>
    <dbReference type="NCBI Taxonomy" id="103725"/>
    <lineage>
        <taxon>Bacteria</taxon>
        <taxon>Bacillati</taxon>
        <taxon>Actinomycetota</taxon>
        <taxon>Actinomycetes</taxon>
        <taxon>Pseudonocardiales</taxon>
        <taxon>Pseudonocardiaceae</taxon>
        <taxon>Kutzneria</taxon>
    </lineage>
</organism>
<evidence type="ECO:0000256" key="3">
    <source>
        <dbReference type="ARBA" id="ARBA00022801"/>
    </source>
</evidence>
<dbReference type="InterPro" id="IPR029062">
    <property type="entry name" value="Class_I_gatase-like"/>
</dbReference>
<dbReference type="PANTHER" id="PTHR20842:SF0">
    <property type="entry name" value="ALPHA-ASPARTYL DIPEPTIDASE"/>
    <property type="match status" value="1"/>
</dbReference>
<keyword evidence="5" id="KW-0224">Dipeptidase</keyword>
<evidence type="ECO:0000256" key="1">
    <source>
        <dbReference type="ARBA" id="ARBA00006534"/>
    </source>
</evidence>
<dbReference type="Proteomes" id="UP000585638">
    <property type="component" value="Unassembled WGS sequence"/>
</dbReference>
<evidence type="ECO:0000313" key="6">
    <source>
        <dbReference type="Proteomes" id="UP000585638"/>
    </source>
</evidence>
<comment type="caution">
    <text evidence="5">The sequence shown here is derived from an EMBL/GenBank/DDBJ whole genome shotgun (WGS) entry which is preliminary data.</text>
</comment>
<evidence type="ECO:0000313" key="5">
    <source>
        <dbReference type="EMBL" id="MBB5894853.1"/>
    </source>
</evidence>
<sequence>MLGEGSFDAGVWPTPWQNYDDSQLGLLVVRHIRLPHANLEAPVKLLLTSGGVTNPSIHSALVELLGKPISECHALCVPTAQWGHPMCGPTSVRGFVAAEPVWQHFSGLGWASLGVLELTALPTIGTERWVPWVREADVLLVDGGDATYLCHWMRESGLADLLLSLPDLVWVGVSAGSMVMTPRIGAYFVEWPAAPDDRTLGVVDFSIFPHLNAFPTNTPADAERWAADIGVPAYAIDEQTAIKVIDGSVEVVSEGQWTKFGS</sequence>
<dbReference type="AlphaFoldDB" id="A0A7W9KLM0"/>
<dbReference type="GO" id="GO:0006508">
    <property type="term" value="P:proteolysis"/>
    <property type="evidence" value="ECO:0007669"/>
    <property type="project" value="UniProtKB-KW"/>
</dbReference>